<keyword evidence="2" id="KW-0472">Membrane</keyword>
<dbReference type="PANTHER" id="PTHR43358">
    <property type="entry name" value="ALPHA/BETA-HYDROLASE"/>
    <property type="match status" value="1"/>
</dbReference>
<proteinExistence type="predicted"/>
<keyword evidence="5" id="KW-1185">Reference proteome</keyword>
<reference evidence="4" key="1">
    <citation type="submission" date="2022-05" db="EMBL/GenBank/DDBJ databases">
        <title>Genomic analysis of Brachybacterium sp. CBA3104.</title>
        <authorList>
            <person name="Roh S.W."/>
            <person name="Kim Y.B."/>
            <person name="Kim Y."/>
        </authorList>
    </citation>
    <scope>NUCLEOTIDE SEQUENCE</scope>
    <source>
        <strain evidence="4">CBA3104</strain>
    </source>
</reference>
<evidence type="ECO:0000313" key="4">
    <source>
        <dbReference type="EMBL" id="UQN30997.1"/>
    </source>
</evidence>
<evidence type="ECO:0000313" key="5">
    <source>
        <dbReference type="Proteomes" id="UP001055868"/>
    </source>
</evidence>
<organism evidence="4 5">
    <name type="scientific">Brachybacterium kimchii</name>
    <dbReference type="NCBI Taxonomy" id="2942909"/>
    <lineage>
        <taxon>Bacteria</taxon>
        <taxon>Bacillati</taxon>
        <taxon>Actinomycetota</taxon>
        <taxon>Actinomycetes</taxon>
        <taxon>Micrococcales</taxon>
        <taxon>Dermabacteraceae</taxon>
        <taxon>Brachybacterium</taxon>
    </lineage>
</organism>
<dbReference type="Gene3D" id="3.40.50.1820">
    <property type="entry name" value="alpha/beta hydrolase"/>
    <property type="match status" value="1"/>
</dbReference>
<feature type="domain" description="Peptidase S9 prolyl oligopeptidase catalytic" evidence="3">
    <location>
        <begin position="259"/>
        <end position="416"/>
    </location>
</feature>
<dbReference type="SUPFAM" id="SSF53474">
    <property type="entry name" value="alpha/beta-Hydrolases"/>
    <property type="match status" value="1"/>
</dbReference>
<dbReference type="PANTHER" id="PTHR43358:SF4">
    <property type="entry name" value="ALPHA_BETA HYDROLASE FOLD-1 DOMAIN-CONTAINING PROTEIN"/>
    <property type="match status" value="1"/>
</dbReference>
<keyword evidence="2" id="KW-1133">Transmembrane helix</keyword>
<dbReference type="EMBL" id="CP097218">
    <property type="protein sequence ID" value="UQN30997.1"/>
    <property type="molecule type" value="Genomic_DNA"/>
</dbReference>
<evidence type="ECO:0000259" key="3">
    <source>
        <dbReference type="Pfam" id="PF00326"/>
    </source>
</evidence>
<feature type="region of interest" description="Disordered" evidence="1">
    <location>
        <begin position="1"/>
        <end position="20"/>
    </location>
</feature>
<keyword evidence="2" id="KW-0812">Transmembrane</keyword>
<accession>A0ABY4NB40</accession>
<protein>
    <submittedName>
        <fullName evidence="4">S9 family peptidase</fullName>
    </submittedName>
</protein>
<dbReference type="InterPro" id="IPR001375">
    <property type="entry name" value="Peptidase_S9_cat"/>
</dbReference>
<sequence>MMRLTSLGSRATRPEEAPDARDAVRELGRWGRALAVGGVGALGAFALSAGALAAGARLLARVPLTPQTSQRGKLDQMVRAAYPDRVHLDRTAEAVRGGVIALRRSGGAVHVRLGPVDGEPTPTTVSRPILARDTDEPIGIGPVGLDGFFWPGTPETSLGLPTREVEVSSPVGPMPAWLVPGRPGISGEEPGASSEDGASREDGAAGPTGDTWAVLTHGHGATRGETLRAMSLLHELGLTCLALTYRNDLGSPASADRMHHLGLDEWEDTEAGIEYALAHGARRIVLMGWSMGGGITLRTSVHTAHPEAIAGLVLDSPAVDWQDILTYHATALRAPAPMRRLALWMMTSPLGARLVRLHEPLALAEMRAEHYAQHLRHRTLLIHALEDTTVPPAPSARLAALRPDLVEFVPFAGASHTREWNRDPAQYERLLADHLVDLLDLDVDVEAMELPVRDPAAAPLEGSIGARV</sequence>
<feature type="region of interest" description="Disordered" evidence="1">
    <location>
        <begin position="172"/>
        <end position="210"/>
    </location>
</feature>
<gene>
    <name evidence="4" type="ORF">M4486_06830</name>
</gene>
<name>A0ABY4NB40_9MICO</name>
<dbReference type="Proteomes" id="UP001055868">
    <property type="component" value="Chromosome"/>
</dbReference>
<evidence type="ECO:0000256" key="1">
    <source>
        <dbReference type="SAM" id="MobiDB-lite"/>
    </source>
</evidence>
<feature type="transmembrane region" description="Helical" evidence="2">
    <location>
        <begin position="34"/>
        <end position="60"/>
    </location>
</feature>
<dbReference type="Pfam" id="PF00326">
    <property type="entry name" value="Peptidase_S9"/>
    <property type="match status" value="1"/>
</dbReference>
<dbReference type="InterPro" id="IPR052920">
    <property type="entry name" value="DNA-binding_regulatory"/>
</dbReference>
<dbReference type="InterPro" id="IPR029058">
    <property type="entry name" value="AB_hydrolase_fold"/>
</dbReference>
<evidence type="ECO:0000256" key="2">
    <source>
        <dbReference type="SAM" id="Phobius"/>
    </source>
</evidence>
<dbReference type="RefSeq" id="WP_249480385.1">
    <property type="nucleotide sequence ID" value="NZ_CP097218.1"/>
</dbReference>